<dbReference type="PANTHER" id="PTHR42924">
    <property type="entry name" value="EXONUCLEASE"/>
    <property type="match status" value="1"/>
</dbReference>
<dbReference type="InterPro" id="IPR003141">
    <property type="entry name" value="Pol/His_phosphatase_N"/>
</dbReference>
<comment type="caution">
    <text evidence="2">The sequence shown here is derived from an EMBL/GenBank/DDBJ whole genome shotgun (WGS) entry which is preliminary data.</text>
</comment>
<keyword evidence="3" id="KW-1185">Reference proteome</keyword>
<dbReference type="SUPFAM" id="SSF89550">
    <property type="entry name" value="PHP domain-like"/>
    <property type="match status" value="1"/>
</dbReference>
<dbReference type="Proteomes" id="UP001595526">
    <property type="component" value="Unassembled WGS sequence"/>
</dbReference>
<dbReference type="Gene3D" id="3.20.20.140">
    <property type="entry name" value="Metal-dependent hydrolases"/>
    <property type="match status" value="1"/>
</dbReference>
<dbReference type="InterPro" id="IPR016195">
    <property type="entry name" value="Pol/histidinol_Pase-like"/>
</dbReference>
<name>A0ABV7JFP7_9SPHI</name>
<evidence type="ECO:0000259" key="1">
    <source>
        <dbReference type="SMART" id="SM00481"/>
    </source>
</evidence>
<dbReference type="SMART" id="SM00481">
    <property type="entry name" value="POLIIIAc"/>
    <property type="match status" value="1"/>
</dbReference>
<proteinExistence type="predicted"/>
<evidence type="ECO:0000313" key="2">
    <source>
        <dbReference type="EMBL" id="MFC3196876.1"/>
    </source>
</evidence>
<accession>A0ABV7JFP7</accession>
<feature type="domain" description="Polymerase/histidinol phosphatase N-terminal" evidence="1">
    <location>
        <begin position="55"/>
        <end position="154"/>
    </location>
</feature>
<evidence type="ECO:0000313" key="3">
    <source>
        <dbReference type="Proteomes" id="UP001595526"/>
    </source>
</evidence>
<sequence length="426" mass="48695">MTYLKISLGIALAFLFVNFKGVDKKPTSKASTGKNRVVVNPYGNVNWQTFEKHHAALHVHSLQSDGFHKVKDVIDTFRQAGFTILSITDHDWNWPNERISWKHLPVEAATPYPIGRLPKNFPANPTWPWTNYGSSAPEELGMIGIQGNELTFRHHINSYFSDYGVYYDKTGPEAPYGGITDDEGREVWEDDMIRGVREKGGLTVLNHPGELETHSWWLRRPVEWYVERFTNNPADGLVGIEVTNNDDEREKFDIGLWDQLLARLMPDRPVWGFGGNDMHAFDHVNYTFTVFLIDEFTSEAVRDAMERGQFYFCKAPGRTDVRQYDFNAFPTIDNIGIDQRNNTITITASNYDKINWISVPETLEMLADYKTSNEPWALGNIVHEGSTLDLNSNPGIRNYVRAELIRIDGDNVYRTFTNPFGISSSN</sequence>
<gene>
    <name evidence="2" type="ORF">ACFOET_04540</name>
</gene>
<dbReference type="EMBL" id="JBHRTA010000009">
    <property type="protein sequence ID" value="MFC3196876.1"/>
    <property type="molecule type" value="Genomic_DNA"/>
</dbReference>
<organism evidence="2 3">
    <name type="scientific">Parapedobacter deserti</name>
    <dbReference type="NCBI Taxonomy" id="1912957"/>
    <lineage>
        <taxon>Bacteria</taxon>
        <taxon>Pseudomonadati</taxon>
        <taxon>Bacteroidota</taxon>
        <taxon>Sphingobacteriia</taxon>
        <taxon>Sphingobacteriales</taxon>
        <taxon>Sphingobacteriaceae</taxon>
        <taxon>Parapedobacter</taxon>
    </lineage>
</organism>
<protein>
    <submittedName>
        <fullName evidence="2">PHP domain-containing protein</fullName>
    </submittedName>
</protein>
<reference evidence="3" key="1">
    <citation type="journal article" date="2019" name="Int. J. Syst. Evol. Microbiol.">
        <title>The Global Catalogue of Microorganisms (GCM) 10K type strain sequencing project: providing services to taxonomists for standard genome sequencing and annotation.</title>
        <authorList>
            <consortium name="The Broad Institute Genomics Platform"/>
            <consortium name="The Broad Institute Genome Sequencing Center for Infectious Disease"/>
            <person name="Wu L."/>
            <person name="Ma J."/>
        </authorList>
    </citation>
    <scope>NUCLEOTIDE SEQUENCE [LARGE SCALE GENOMIC DNA]</scope>
    <source>
        <strain evidence="3">KCTC 52416</strain>
    </source>
</reference>
<dbReference type="PANTHER" id="PTHR42924:SF3">
    <property type="entry name" value="POLYMERASE_HISTIDINOL PHOSPHATASE N-TERMINAL DOMAIN-CONTAINING PROTEIN"/>
    <property type="match status" value="1"/>
</dbReference>
<dbReference type="InterPro" id="IPR052018">
    <property type="entry name" value="PHP_domain"/>
</dbReference>
<dbReference type="RefSeq" id="WP_379020018.1">
    <property type="nucleotide sequence ID" value="NZ_JBHRTA010000009.1"/>
</dbReference>